<feature type="coiled-coil region" evidence="6">
    <location>
        <begin position="460"/>
        <end position="487"/>
    </location>
</feature>
<keyword evidence="6" id="KW-0175">Coiled coil</keyword>
<evidence type="ECO:0000313" key="9">
    <source>
        <dbReference type="Proteomes" id="UP000618445"/>
    </source>
</evidence>
<dbReference type="RefSeq" id="WP_190577631.1">
    <property type="nucleotide sequence ID" value="NZ_CAWPQU010000089.1"/>
</dbReference>
<dbReference type="Proteomes" id="UP000618445">
    <property type="component" value="Unassembled WGS sequence"/>
</dbReference>
<evidence type="ECO:0000256" key="6">
    <source>
        <dbReference type="SAM" id="Coils"/>
    </source>
</evidence>
<dbReference type="InterPro" id="IPR027094">
    <property type="entry name" value="Mitofusin_fam"/>
</dbReference>
<comment type="subcellular location">
    <subcellularLocation>
        <location evidence="1">Membrane</location>
    </subcellularLocation>
</comment>
<keyword evidence="4" id="KW-0342">GTP-binding</keyword>
<dbReference type="InterPro" id="IPR027417">
    <property type="entry name" value="P-loop_NTPase"/>
</dbReference>
<protein>
    <submittedName>
        <fullName evidence="8">Dynamin family protein</fullName>
    </submittedName>
</protein>
<proteinExistence type="predicted"/>
<comment type="caution">
    <text evidence="8">The sequence shown here is derived from an EMBL/GenBank/DDBJ whole genome shotgun (WGS) entry which is preliminary data.</text>
</comment>
<dbReference type="EMBL" id="JACJQY010000009">
    <property type="protein sequence ID" value="MBD2316745.1"/>
    <property type="molecule type" value="Genomic_DNA"/>
</dbReference>
<dbReference type="Pfam" id="PF00350">
    <property type="entry name" value="Dynamin_N"/>
    <property type="match status" value="1"/>
</dbReference>
<name>A0ABR8C9A6_9CYAN</name>
<reference evidence="8 9" key="1">
    <citation type="journal article" date="2020" name="ISME J.">
        <title>Comparative genomics reveals insights into cyanobacterial evolution and habitat adaptation.</title>
        <authorList>
            <person name="Chen M.Y."/>
            <person name="Teng W.K."/>
            <person name="Zhao L."/>
            <person name="Hu C.X."/>
            <person name="Zhou Y.K."/>
            <person name="Han B.P."/>
            <person name="Song L.R."/>
            <person name="Shu W.S."/>
        </authorList>
    </citation>
    <scope>NUCLEOTIDE SEQUENCE [LARGE SCALE GENOMIC DNA]</scope>
    <source>
        <strain evidence="8 9">FACHB-1050</strain>
    </source>
</reference>
<keyword evidence="2" id="KW-0547">Nucleotide-binding</keyword>
<keyword evidence="5" id="KW-0472">Membrane</keyword>
<dbReference type="PANTHER" id="PTHR10465">
    <property type="entry name" value="TRANSMEMBRANE GTPASE FZO1"/>
    <property type="match status" value="1"/>
</dbReference>
<keyword evidence="3" id="KW-0378">Hydrolase</keyword>
<organism evidence="8 9">
    <name type="scientific">Phormidium tenue FACHB-1050</name>
    <dbReference type="NCBI Taxonomy" id="2692857"/>
    <lineage>
        <taxon>Bacteria</taxon>
        <taxon>Bacillati</taxon>
        <taxon>Cyanobacteriota</taxon>
        <taxon>Cyanophyceae</taxon>
        <taxon>Oscillatoriophycideae</taxon>
        <taxon>Oscillatoriales</taxon>
        <taxon>Oscillatoriaceae</taxon>
        <taxon>Phormidium</taxon>
    </lineage>
</organism>
<dbReference type="Gene3D" id="3.40.50.300">
    <property type="entry name" value="P-loop containing nucleotide triphosphate hydrolases"/>
    <property type="match status" value="1"/>
</dbReference>
<gene>
    <name evidence="8" type="ORF">H6G05_07780</name>
</gene>
<evidence type="ECO:0000256" key="5">
    <source>
        <dbReference type="ARBA" id="ARBA00023136"/>
    </source>
</evidence>
<keyword evidence="9" id="KW-1185">Reference proteome</keyword>
<evidence type="ECO:0000313" key="8">
    <source>
        <dbReference type="EMBL" id="MBD2316745.1"/>
    </source>
</evidence>
<sequence length="791" mass="89337">MSNDALKPDIHAIQQAVVDVLSQVRDLMNYASKKLESSDGKERRYAEHAKSIENEITKVKNLELRMAIAAPMKAGKSTIINAIVGQDILPSRNAAMTTLPTEIVFSKDVTEPKLKLRYQLDPESDDFVDIYSVLRKSWRKLQEQINTIGITQASEDIAEYPHLQDLLVDVSESPEIPFLSEVSGTEAIQKSLTDLNDLVRLCGVLVPSDNPLMSLVSVPRIEVPFLDESSGLKLDSVGKLVIVDTPGPNEAGDLNLGNVVKLQLEASSIILLVLDYTQLNAEAAENVRSDVDKVSEIKGKDSIYILVNKIDLRKGKKDMTKEQVLEFVQNKFDIQGSSDRVFEISASRAAYASNFRSEYRMNPDIDEPQSMETAEMLARQAFGDMWEDEFPEASMGRMLKAADRIWSKSGFADFLERAIAVLIAQAAPRTLSSALNDASGRLTDLQNNTNIQKGSFGQDVAKLKAAIDALENDLRKLNDCRDNLKVEVVDLRRSLERKLSSNLVDMQAQSREQLKRIFGRKEYKEAGLVKKAGLGLTKLVGLLVGQDYQGTGEIKFKSANEANRFVETATASVKMIVNDLMSIARENAWREVKGLRNRIEKLLRTKTKPIIEQAQRRLSKQFNVTLELPDMFDELYLEDVNLDIQAKSRSREYTEYKTVKERRWYTLWLYEHKKQVPVSRTERFFVVSVDEVNQNVDESIEAAVTKVKQQVFEYLEEDFQAVLDKSFSELDQFLKGYEESLQESISINKQDAEKQAERKAALDKISNDSAKLKESVEKQKKHVGEILKSKQ</sequence>
<dbReference type="PANTHER" id="PTHR10465:SF0">
    <property type="entry name" value="SARCALUMENIN"/>
    <property type="match status" value="1"/>
</dbReference>
<dbReference type="SUPFAM" id="SSF52540">
    <property type="entry name" value="P-loop containing nucleoside triphosphate hydrolases"/>
    <property type="match status" value="1"/>
</dbReference>
<dbReference type="CDD" id="cd00882">
    <property type="entry name" value="Ras_like_GTPase"/>
    <property type="match status" value="1"/>
</dbReference>
<dbReference type="InterPro" id="IPR045063">
    <property type="entry name" value="Dynamin_N"/>
</dbReference>
<accession>A0ABR8C9A6</accession>
<evidence type="ECO:0000256" key="3">
    <source>
        <dbReference type="ARBA" id="ARBA00022801"/>
    </source>
</evidence>
<evidence type="ECO:0000259" key="7">
    <source>
        <dbReference type="Pfam" id="PF00350"/>
    </source>
</evidence>
<evidence type="ECO:0000256" key="1">
    <source>
        <dbReference type="ARBA" id="ARBA00004370"/>
    </source>
</evidence>
<feature type="domain" description="Dynamin N-terminal" evidence="7">
    <location>
        <begin position="72"/>
        <end position="297"/>
    </location>
</feature>
<evidence type="ECO:0000256" key="4">
    <source>
        <dbReference type="ARBA" id="ARBA00023134"/>
    </source>
</evidence>
<evidence type="ECO:0000256" key="2">
    <source>
        <dbReference type="ARBA" id="ARBA00022741"/>
    </source>
</evidence>